<accession>A0AAW7DT90</accession>
<dbReference type="AlphaFoldDB" id="A0AAW7DT90"/>
<name>A0AAW7DT90_9GAMM</name>
<organism evidence="2 3">
    <name type="scientific">Thiopseudomonas alkaliphila</name>
    <dbReference type="NCBI Taxonomy" id="1697053"/>
    <lineage>
        <taxon>Bacteria</taxon>
        <taxon>Pseudomonadati</taxon>
        <taxon>Pseudomonadota</taxon>
        <taxon>Gammaproteobacteria</taxon>
        <taxon>Pseudomonadales</taxon>
        <taxon>Pseudomonadaceae</taxon>
        <taxon>Thiopseudomonas</taxon>
    </lineage>
</organism>
<protein>
    <submittedName>
        <fullName evidence="2">ThiF family adenylyltransferase</fullName>
    </submittedName>
</protein>
<dbReference type="PANTHER" id="PTHR43267">
    <property type="entry name" value="TRNA THREONYLCARBAMOYLADENOSINE DEHYDRATASE"/>
    <property type="match status" value="1"/>
</dbReference>
<reference evidence="2" key="1">
    <citation type="submission" date="2020-06" db="EMBL/GenBank/DDBJ databases">
        <authorList>
            <person name="Dong N."/>
        </authorList>
    </citation>
    <scope>NUCLEOTIDE SEQUENCE</scope>
    <source>
        <strain evidence="2">DF46-2-2</strain>
    </source>
</reference>
<reference evidence="2" key="2">
    <citation type="journal article" date="2022" name="Sci. Total Environ.">
        <title>Prevalence, transmission, and molecular epidemiology of tet(X)-positive bacteria among humans, animals, and environmental niches in China: An epidemiological, and genomic-based study.</title>
        <authorList>
            <person name="Dong N."/>
            <person name="Zeng Y."/>
            <person name="Cai C."/>
            <person name="Sun C."/>
            <person name="Lu J."/>
            <person name="Liu C."/>
            <person name="Zhou H."/>
            <person name="Sun Q."/>
            <person name="Shu L."/>
            <person name="Wang H."/>
            <person name="Wang Y."/>
            <person name="Wang S."/>
            <person name="Wu C."/>
            <person name="Chan E.W."/>
            <person name="Chen G."/>
            <person name="Shen Z."/>
            <person name="Chen S."/>
            <person name="Zhang R."/>
        </authorList>
    </citation>
    <scope>NUCLEOTIDE SEQUENCE</scope>
    <source>
        <strain evidence="2">DF46-2-2</strain>
    </source>
</reference>
<feature type="domain" description="THIF-type NAD/FAD binding fold" evidence="1">
    <location>
        <begin position="339"/>
        <end position="451"/>
    </location>
</feature>
<dbReference type="GO" id="GO:0061503">
    <property type="term" value="F:tRNA threonylcarbamoyladenosine dehydratase"/>
    <property type="evidence" value="ECO:0007669"/>
    <property type="project" value="TreeGrafter"/>
</dbReference>
<dbReference type="Pfam" id="PF00899">
    <property type="entry name" value="ThiF"/>
    <property type="match status" value="1"/>
</dbReference>
<evidence type="ECO:0000313" key="2">
    <source>
        <dbReference type="EMBL" id="MDM1697235.1"/>
    </source>
</evidence>
<keyword evidence="2" id="KW-0548">Nucleotidyltransferase</keyword>
<dbReference type="InterPro" id="IPR000594">
    <property type="entry name" value="ThiF_NAD_FAD-bd"/>
</dbReference>
<comment type="caution">
    <text evidence="2">The sequence shown here is derived from an EMBL/GenBank/DDBJ whole genome shotgun (WGS) entry which is preliminary data.</text>
</comment>
<dbReference type="Proteomes" id="UP001173465">
    <property type="component" value="Unassembled WGS sequence"/>
</dbReference>
<proteinExistence type="predicted"/>
<dbReference type="InterPro" id="IPR035985">
    <property type="entry name" value="Ubiquitin-activating_enz"/>
</dbReference>
<sequence length="594" mass="65389">MDVLVDHINTPLQRGIAALRRELGEDAALALLRPVVTRSDEAESYCFPLPTDYTGLERLLRIGFPRSFPRSGLRLTIEPSPWLVWPHAMDVGLCLYGFQERPVMGTPEFVVSDSLARLRKIVDLSRMGSCTTARDAEFRREITSYWSRQQGLSRQNLILLDRPQATSKLFALSDPRQALPSGQETIWLATDLSSLKKHYRRTIGRSPIMRAPGSPGFYAKLQSYPDLRLPAPELLLTWLMPHLTPSDSAQLLAWFNERGSLPSRWIALELPGDSSAPIYCLNIRTYGPQLDRGSKFYLRSARRRPEVAANTTPTLIRAAMLDVLDRTEILSRDLSGIPQNLEGARVVCVGVGSLGSMVALQLARSSVGHLTLIDPDHLVSANLGRHALGADDLGFLKVEALQKQIRRDLPTTEVAAFATFAEVVMYKNTEVFDKANLVVVTTADWQSEAALWEAKSNGASWALIQAWSEPHAQVGHVLFAPSGAFDARGLFTENGNFKHKFSEWPTGGVFPLPACGESFIPGGSLGIANIASMASQVTLRALNGRIEAPIWGSSINSPQDVATLGGRYIGPELPACMIQAQLERAWPEHAEVPQ</sequence>
<dbReference type="SUPFAM" id="SSF69572">
    <property type="entry name" value="Activating enzymes of the ubiquitin-like proteins"/>
    <property type="match status" value="1"/>
</dbReference>
<dbReference type="PANTHER" id="PTHR43267:SF1">
    <property type="entry name" value="TRNA THREONYLCARBAMOYLADENOSINE DEHYDRATASE"/>
    <property type="match status" value="1"/>
</dbReference>
<dbReference type="GO" id="GO:0008641">
    <property type="term" value="F:ubiquitin-like modifier activating enzyme activity"/>
    <property type="evidence" value="ECO:0007669"/>
    <property type="project" value="InterPro"/>
</dbReference>
<keyword evidence="2" id="KW-0808">Transferase</keyword>
<evidence type="ECO:0000313" key="3">
    <source>
        <dbReference type="Proteomes" id="UP001173465"/>
    </source>
</evidence>
<gene>
    <name evidence="2" type="ORF">HX099_11285</name>
</gene>
<dbReference type="GO" id="GO:0016779">
    <property type="term" value="F:nucleotidyltransferase activity"/>
    <property type="evidence" value="ECO:0007669"/>
    <property type="project" value="UniProtKB-KW"/>
</dbReference>
<dbReference type="EMBL" id="JACANB010000011">
    <property type="protein sequence ID" value="MDM1697235.1"/>
    <property type="molecule type" value="Genomic_DNA"/>
</dbReference>
<dbReference type="InterPro" id="IPR045886">
    <property type="entry name" value="ThiF/MoeB/HesA"/>
</dbReference>
<dbReference type="GO" id="GO:0061504">
    <property type="term" value="P:cyclic threonylcarbamoyladenosine biosynthetic process"/>
    <property type="evidence" value="ECO:0007669"/>
    <property type="project" value="TreeGrafter"/>
</dbReference>
<dbReference type="Gene3D" id="3.40.50.720">
    <property type="entry name" value="NAD(P)-binding Rossmann-like Domain"/>
    <property type="match status" value="1"/>
</dbReference>
<evidence type="ECO:0000259" key="1">
    <source>
        <dbReference type="Pfam" id="PF00899"/>
    </source>
</evidence>